<dbReference type="EMBL" id="MU274915">
    <property type="protein sequence ID" value="KAI0088050.1"/>
    <property type="molecule type" value="Genomic_DNA"/>
</dbReference>
<proteinExistence type="predicted"/>
<gene>
    <name evidence="1" type="ORF">BDY19DRAFT_994468</name>
</gene>
<reference evidence="1" key="1">
    <citation type="journal article" date="2021" name="Environ. Microbiol.">
        <title>Gene family expansions and transcriptome signatures uncover fungal adaptations to wood decay.</title>
        <authorList>
            <person name="Hage H."/>
            <person name="Miyauchi S."/>
            <person name="Viragh M."/>
            <person name="Drula E."/>
            <person name="Min B."/>
            <person name="Chaduli D."/>
            <person name="Navarro D."/>
            <person name="Favel A."/>
            <person name="Norest M."/>
            <person name="Lesage-Meessen L."/>
            <person name="Balint B."/>
            <person name="Merenyi Z."/>
            <person name="de Eugenio L."/>
            <person name="Morin E."/>
            <person name="Martinez A.T."/>
            <person name="Baldrian P."/>
            <person name="Stursova M."/>
            <person name="Martinez M.J."/>
            <person name="Novotny C."/>
            <person name="Magnuson J.K."/>
            <person name="Spatafora J.W."/>
            <person name="Maurice S."/>
            <person name="Pangilinan J."/>
            <person name="Andreopoulos W."/>
            <person name="LaButti K."/>
            <person name="Hundley H."/>
            <person name="Na H."/>
            <person name="Kuo A."/>
            <person name="Barry K."/>
            <person name="Lipzen A."/>
            <person name="Henrissat B."/>
            <person name="Riley R."/>
            <person name="Ahrendt S."/>
            <person name="Nagy L.G."/>
            <person name="Grigoriev I.V."/>
            <person name="Martin F."/>
            <person name="Rosso M.N."/>
        </authorList>
    </citation>
    <scope>NUCLEOTIDE SEQUENCE</scope>
    <source>
        <strain evidence="1">CBS 384.51</strain>
    </source>
</reference>
<protein>
    <submittedName>
        <fullName evidence="1">Kinase-like domain-containing protein</fullName>
    </submittedName>
</protein>
<accession>A0ACB8U1B2</accession>
<evidence type="ECO:0000313" key="1">
    <source>
        <dbReference type="EMBL" id="KAI0088050.1"/>
    </source>
</evidence>
<dbReference type="Proteomes" id="UP001055072">
    <property type="component" value="Unassembled WGS sequence"/>
</dbReference>
<sequence>MASMQPPDTPFDNDGAALDSVGATQSTQETQQATQLASQETPNSLDAHLWGFLIPCSPTLIRIDFSRVRPTYKIGRNPGPSFGNDLIFPGMKISNQHATISWDGQDKRTAAVMVLDMSSNGTFINGEKIGKGRFGVLREGNEIAFGTPQPQPGSTEDYRFIYRHLAAGPPTEGLYAHYDITEELGKGSFATVMKALCRESGKWFAVKMIAMNHVKAAAHMTTTTDASGNRSRPDPTITLQKEVKILERLKHPNICQLKEVFYEDDYINIVLEWVPGGDLLEYILARNGLSEDETRHITYQLCDALAYIHSQGIAHRDLKPENVLLTLDDPPQVKVADFGLAKATDSVTKLRTMCGTPSYLAPEVVSQHGDEGYQNVVDSWSMGVIVFSMMTSSSPFIEPSYTTDVKVKILERKIEWDPLININVSQECLHFVSRLLEENPENRMTLTDALEHEWFAQYHPTAPPVSQTRRDEIENRASVIRDVSMREPLSQSMSMNLDPPSSSAPLHIPGAFPSSQPIQRRRKVLDEAREKGEALEPTPEMIERAKLEQQREEEELYNRNSRPLKRKAEGSGKGKTSEDDEMVLAVVAAPRTTRATRKGKSNGVVEVPQMPAKATRGRGGRGRGGKDRHQDRVEQEVESTDGSPRLRRSTRQCSSKPGRR</sequence>
<name>A0ACB8U1B2_9APHY</name>
<keyword evidence="2" id="KW-1185">Reference proteome</keyword>
<evidence type="ECO:0000313" key="2">
    <source>
        <dbReference type="Proteomes" id="UP001055072"/>
    </source>
</evidence>
<organism evidence="1 2">
    <name type="scientific">Irpex rosettiformis</name>
    <dbReference type="NCBI Taxonomy" id="378272"/>
    <lineage>
        <taxon>Eukaryota</taxon>
        <taxon>Fungi</taxon>
        <taxon>Dikarya</taxon>
        <taxon>Basidiomycota</taxon>
        <taxon>Agaricomycotina</taxon>
        <taxon>Agaricomycetes</taxon>
        <taxon>Polyporales</taxon>
        <taxon>Irpicaceae</taxon>
        <taxon>Irpex</taxon>
    </lineage>
</organism>
<comment type="caution">
    <text evidence="1">The sequence shown here is derived from an EMBL/GenBank/DDBJ whole genome shotgun (WGS) entry which is preliminary data.</text>
</comment>